<dbReference type="EMBL" id="VNIB01000002">
    <property type="protein sequence ID" value="TYO99521.1"/>
    <property type="molecule type" value="Genomic_DNA"/>
</dbReference>
<evidence type="ECO:0000313" key="7">
    <source>
        <dbReference type="EMBL" id="TYO99521.1"/>
    </source>
</evidence>
<gene>
    <name evidence="7" type="ORF">EDC39_10243</name>
</gene>
<sequence length="348" mass="39579">MELSIVVPVLNEAAILTQFVDRLRRQRGIAFELLLCDGGSTDGTPQLAARLAAEVSWPCRLIRSPRGRGFQLNAGADAARGELLLFLHVDSAFASDDALRRACDVYCAARAASPWPVGGHFRLRFTDAPAEFLVRMRYWEIKAGLDRPGCTHGDQGFLLDRAVFARFGPFDTDLPVFEDTRFAERLRRQGRWLLLPVPLLTSARRFVSEGLSERQTLNALLMACHAIGWHDFFALAGDVYRQQAATDRLRLGPYVELIRHRFAAMPRRQRWRLWYRTGRFVRANAWQLLLAWNVRRGRWTRATAVDAIESALRRFDRVFDVLTDHGAGHLLAALATRIWLARVGARCR</sequence>
<accession>A0A5D3WP99</accession>
<dbReference type="GO" id="GO:0016757">
    <property type="term" value="F:glycosyltransferase activity"/>
    <property type="evidence" value="ECO:0007669"/>
    <property type="project" value="UniProtKB-KW"/>
</dbReference>
<evidence type="ECO:0000256" key="1">
    <source>
        <dbReference type="ARBA" id="ARBA00004236"/>
    </source>
</evidence>
<reference evidence="7 8" key="1">
    <citation type="submission" date="2019-07" db="EMBL/GenBank/DDBJ databases">
        <title>Genomic Encyclopedia of Type Strains, Phase IV (KMG-IV): sequencing the most valuable type-strain genomes for metagenomic binning, comparative biology and taxonomic classification.</title>
        <authorList>
            <person name="Goeker M."/>
        </authorList>
    </citation>
    <scope>NUCLEOTIDE SEQUENCE [LARGE SCALE GENOMIC DNA]</scope>
    <source>
        <strain evidence="7 8">SS015</strain>
    </source>
</reference>
<comment type="subcellular location">
    <subcellularLocation>
        <location evidence="1">Cell membrane</location>
    </subcellularLocation>
</comment>
<dbReference type="InterPro" id="IPR029044">
    <property type="entry name" value="Nucleotide-diphossugar_trans"/>
</dbReference>
<evidence type="ECO:0000256" key="3">
    <source>
        <dbReference type="ARBA" id="ARBA00022676"/>
    </source>
</evidence>
<dbReference type="SUPFAM" id="SSF53448">
    <property type="entry name" value="Nucleotide-diphospho-sugar transferases"/>
    <property type="match status" value="1"/>
</dbReference>
<evidence type="ECO:0000256" key="4">
    <source>
        <dbReference type="ARBA" id="ARBA00022679"/>
    </source>
</evidence>
<evidence type="ECO:0000256" key="5">
    <source>
        <dbReference type="ARBA" id="ARBA00023136"/>
    </source>
</evidence>
<dbReference type="NCBIfam" id="TIGR04283">
    <property type="entry name" value="glyco_like_mftF"/>
    <property type="match status" value="1"/>
</dbReference>
<dbReference type="InterPro" id="IPR026461">
    <property type="entry name" value="Trfase_2_rSAM/seldom_assoc"/>
</dbReference>
<dbReference type="OrthoDB" id="5291101at2"/>
<dbReference type="Gene3D" id="3.90.550.10">
    <property type="entry name" value="Spore Coat Polysaccharide Biosynthesis Protein SpsA, Chain A"/>
    <property type="match status" value="1"/>
</dbReference>
<name>A0A5D3WP99_9BACT</name>
<dbReference type="PANTHER" id="PTHR43646:SF2">
    <property type="entry name" value="GLYCOSYLTRANSFERASE 2-LIKE DOMAIN-CONTAINING PROTEIN"/>
    <property type="match status" value="1"/>
</dbReference>
<keyword evidence="4 7" id="KW-0808">Transferase</keyword>
<dbReference type="RefSeq" id="WP_148894701.1">
    <property type="nucleotide sequence ID" value="NZ_VNIB01000002.1"/>
</dbReference>
<protein>
    <submittedName>
        <fullName evidence="7">RSAM/selenodomain-associated transferase 2</fullName>
    </submittedName>
</protein>
<proteinExistence type="predicted"/>
<organism evidence="7 8">
    <name type="scientific">Geothermobacter ehrlichii</name>
    <dbReference type="NCBI Taxonomy" id="213224"/>
    <lineage>
        <taxon>Bacteria</taxon>
        <taxon>Pseudomonadati</taxon>
        <taxon>Thermodesulfobacteriota</taxon>
        <taxon>Desulfuromonadia</taxon>
        <taxon>Desulfuromonadales</taxon>
        <taxon>Geothermobacteraceae</taxon>
        <taxon>Geothermobacter</taxon>
    </lineage>
</organism>
<evidence type="ECO:0000313" key="8">
    <source>
        <dbReference type="Proteomes" id="UP000324159"/>
    </source>
</evidence>
<dbReference type="Proteomes" id="UP000324159">
    <property type="component" value="Unassembled WGS sequence"/>
</dbReference>
<dbReference type="GO" id="GO:0005886">
    <property type="term" value="C:plasma membrane"/>
    <property type="evidence" value="ECO:0007669"/>
    <property type="project" value="UniProtKB-SubCell"/>
</dbReference>
<dbReference type="AlphaFoldDB" id="A0A5D3WP99"/>
<keyword evidence="8" id="KW-1185">Reference proteome</keyword>
<keyword evidence="3" id="KW-0328">Glycosyltransferase</keyword>
<dbReference type="Pfam" id="PF00535">
    <property type="entry name" value="Glycos_transf_2"/>
    <property type="match status" value="1"/>
</dbReference>
<keyword evidence="2" id="KW-1003">Cell membrane</keyword>
<evidence type="ECO:0000256" key="2">
    <source>
        <dbReference type="ARBA" id="ARBA00022475"/>
    </source>
</evidence>
<evidence type="ECO:0000259" key="6">
    <source>
        <dbReference type="Pfam" id="PF00535"/>
    </source>
</evidence>
<keyword evidence="5" id="KW-0472">Membrane</keyword>
<feature type="domain" description="Glycosyltransferase 2-like" evidence="6">
    <location>
        <begin position="4"/>
        <end position="106"/>
    </location>
</feature>
<comment type="caution">
    <text evidence="7">The sequence shown here is derived from an EMBL/GenBank/DDBJ whole genome shotgun (WGS) entry which is preliminary data.</text>
</comment>
<dbReference type="PANTHER" id="PTHR43646">
    <property type="entry name" value="GLYCOSYLTRANSFERASE"/>
    <property type="match status" value="1"/>
</dbReference>
<dbReference type="InterPro" id="IPR001173">
    <property type="entry name" value="Glyco_trans_2-like"/>
</dbReference>